<dbReference type="Proteomes" id="UP000232164">
    <property type="component" value="Unassembled WGS sequence"/>
</dbReference>
<feature type="non-terminal residue" evidence="1">
    <location>
        <position position="76"/>
    </location>
</feature>
<protein>
    <submittedName>
        <fullName evidence="1">Uncharacterized protein</fullName>
    </submittedName>
</protein>
<accession>A0A2N0DH84</accession>
<organism evidence="1 2">
    <name type="scientific">Rhizobium sullae</name>
    <name type="common">Rhizobium hedysari</name>
    <dbReference type="NCBI Taxonomy" id="50338"/>
    <lineage>
        <taxon>Bacteria</taxon>
        <taxon>Pseudomonadati</taxon>
        <taxon>Pseudomonadota</taxon>
        <taxon>Alphaproteobacteria</taxon>
        <taxon>Hyphomicrobiales</taxon>
        <taxon>Rhizobiaceae</taxon>
        <taxon>Rhizobium/Agrobacterium group</taxon>
        <taxon>Rhizobium</taxon>
    </lineage>
</organism>
<reference evidence="1 2" key="1">
    <citation type="submission" date="2017-11" db="EMBL/GenBank/DDBJ databases">
        <authorList>
            <person name="Han C.G."/>
        </authorList>
    </citation>
    <scope>NUCLEOTIDE SEQUENCE [LARGE SCALE GENOMIC DNA]</scope>
    <source>
        <strain evidence="1 2">HCNT1</strain>
    </source>
</reference>
<proteinExistence type="predicted"/>
<name>A0A2N0DH84_RHISU</name>
<dbReference type="RefSeq" id="WP_157814290.1">
    <property type="nucleotide sequence ID" value="NZ_PIQN01000002.1"/>
</dbReference>
<comment type="caution">
    <text evidence="1">The sequence shown here is derived from an EMBL/GenBank/DDBJ whole genome shotgun (WGS) entry which is preliminary data.</text>
</comment>
<dbReference type="AlphaFoldDB" id="A0A2N0DH84"/>
<evidence type="ECO:0000313" key="1">
    <source>
        <dbReference type="EMBL" id="PKA45457.1"/>
    </source>
</evidence>
<reference evidence="1 2" key="2">
    <citation type="submission" date="2017-12" db="EMBL/GenBank/DDBJ databases">
        <title>Genome sequence of Rhizobium sullae HCNT1 isolated from Sulla coronaria nodules and featuring peculiar denitrification phenotypes.</title>
        <authorList>
            <person name="De Diego-Diaz B."/>
            <person name="Treu L."/>
            <person name="Campanaro S."/>
            <person name="Da Silva Duarte V."/>
            <person name="Basaglia M."/>
            <person name="Favaro L."/>
            <person name="Casella S."/>
            <person name="Squartini A."/>
        </authorList>
    </citation>
    <scope>NUCLEOTIDE SEQUENCE [LARGE SCALE GENOMIC DNA]</scope>
    <source>
        <strain evidence="1 2">HCNT1</strain>
    </source>
</reference>
<dbReference type="EMBL" id="PIQN01000002">
    <property type="protein sequence ID" value="PKA45457.1"/>
    <property type="molecule type" value="Genomic_DNA"/>
</dbReference>
<sequence>MSDPAFEGNLASRAIGALPMKTANFRSIAEGLNGRALAEPLLEAAMQRYSRPRPPAPEVVIAFGLDTAYLPHAGVV</sequence>
<gene>
    <name evidence="1" type="ORF">CWR43_01200</name>
</gene>
<evidence type="ECO:0000313" key="2">
    <source>
        <dbReference type="Proteomes" id="UP000232164"/>
    </source>
</evidence>